<proteinExistence type="predicted"/>
<feature type="region of interest" description="Disordered" evidence="2">
    <location>
        <begin position="155"/>
        <end position="337"/>
    </location>
</feature>
<feature type="region of interest" description="Disordered" evidence="2">
    <location>
        <begin position="50"/>
        <end position="80"/>
    </location>
</feature>
<reference evidence="4 5" key="1">
    <citation type="submission" date="2024-11" db="EMBL/GenBank/DDBJ databases">
        <title>A near-complete genome assembly of Cinchona calisaya.</title>
        <authorList>
            <person name="Lian D.C."/>
            <person name="Zhao X.W."/>
            <person name="Wei L."/>
        </authorList>
    </citation>
    <scope>NUCLEOTIDE SEQUENCE [LARGE SCALE GENOMIC DNA]</scope>
    <source>
        <tissue evidence="4">Nenye</tissue>
    </source>
</reference>
<keyword evidence="5" id="KW-1185">Reference proteome</keyword>
<dbReference type="PANTHER" id="PTHR34562:SF8">
    <property type="entry name" value="WPP DOMAIN-INTERACTING PROTEIN 1"/>
    <property type="match status" value="1"/>
</dbReference>
<evidence type="ECO:0000313" key="5">
    <source>
        <dbReference type="Proteomes" id="UP001630127"/>
    </source>
</evidence>
<evidence type="ECO:0008006" key="6">
    <source>
        <dbReference type="Google" id="ProtNLM"/>
    </source>
</evidence>
<dbReference type="EMBL" id="JBJUIK010000012">
    <property type="protein sequence ID" value="KAL3508302.1"/>
    <property type="molecule type" value="Genomic_DNA"/>
</dbReference>
<evidence type="ECO:0000256" key="1">
    <source>
        <dbReference type="SAM" id="Coils"/>
    </source>
</evidence>
<name>A0ABD2YLN7_9GENT</name>
<keyword evidence="3" id="KW-1133">Transmembrane helix</keyword>
<comment type="caution">
    <text evidence="4">The sequence shown here is derived from an EMBL/GenBank/DDBJ whole genome shotgun (WGS) entry which is preliminary data.</text>
</comment>
<gene>
    <name evidence="4" type="ORF">ACH5RR_027703</name>
</gene>
<keyword evidence="3" id="KW-0812">Transmembrane</keyword>
<feature type="compositionally biased region" description="Low complexity" evidence="2">
    <location>
        <begin position="64"/>
        <end position="74"/>
    </location>
</feature>
<dbReference type="InterPro" id="IPR044696">
    <property type="entry name" value="WIP1/2/3"/>
</dbReference>
<feature type="coiled-coil region" evidence="1">
    <location>
        <begin position="402"/>
        <end position="471"/>
    </location>
</feature>
<organism evidence="4 5">
    <name type="scientific">Cinchona calisaya</name>
    <dbReference type="NCBI Taxonomy" id="153742"/>
    <lineage>
        <taxon>Eukaryota</taxon>
        <taxon>Viridiplantae</taxon>
        <taxon>Streptophyta</taxon>
        <taxon>Embryophyta</taxon>
        <taxon>Tracheophyta</taxon>
        <taxon>Spermatophyta</taxon>
        <taxon>Magnoliopsida</taxon>
        <taxon>eudicotyledons</taxon>
        <taxon>Gunneridae</taxon>
        <taxon>Pentapetalae</taxon>
        <taxon>asterids</taxon>
        <taxon>lamiids</taxon>
        <taxon>Gentianales</taxon>
        <taxon>Rubiaceae</taxon>
        <taxon>Cinchonoideae</taxon>
        <taxon>Cinchoneae</taxon>
        <taxon>Cinchona</taxon>
    </lineage>
</organism>
<evidence type="ECO:0000256" key="3">
    <source>
        <dbReference type="SAM" id="Phobius"/>
    </source>
</evidence>
<dbReference type="AlphaFoldDB" id="A0ABD2YLN7"/>
<keyword evidence="3" id="KW-0472">Membrane</keyword>
<feature type="compositionally biased region" description="Polar residues" evidence="2">
    <location>
        <begin position="207"/>
        <end position="219"/>
    </location>
</feature>
<sequence length="579" mass="63350">MVMVMVMDLEGESSVLESVEDKEKLVNADENKVESNGNCCVTDGKDNGNEVLVKSGNSPAAVIGKSSTSSPSPGKGFGLKKWRRIRRDVMNEGVSDVDNSKFLKRGLPNSGANSNRAMQPSDGIKQSSQGSVSSTNAVVRSPGNVVDLFAAIGDSGIGNVLGTGTDSDNSEDRSSKSSTAASAPKMRYEMPAVKGFASDKNRMRNLSGKNLGSSGQRGQSGKVRTETSKKLRGEVVKIEKENSHSSMESDSRSSNFVFMQGNNSATSNGRQSGRSRNYDGENSDEVQGSERQPNEDLQGGSSRKNCAVFEDLAADSSSRIKEEKSENNGPSSDQDPLAESIFTLQLAQEALEKEIQKFREIGMEECIPDDLVRDGSAELLQFGDEKCSDSSESEVISLKQSMNLLESKLDDATALLKVKEAKIVELQESILGGRSPKVETGSAVELHQENYRDIEIELEGLFKQKIEAEVEYLAISRTVQNLRVAVVDQITNLEEQEIEQARMLNKLGNAEFKAAVLKGEAEKLENYYEAIVSVDETIKLKTKIWKYTSYFLMQLMLIVVILALFIWQLSPNYFEVVPT</sequence>
<accession>A0ABD2YLN7</accession>
<dbReference type="PANTHER" id="PTHR34562">
    <property type="entry name" value="WPP DOMAIN-INTERACTING PROTEIN 2"/>
    <property type="match status" value="1"/>
</dbReference>
<protein>
    <recommendedName>
        <fullName evidence="6">WPP domain-interacting protein 1</fullName>
    </recommendedName>
</protein>
<evidence type="ECO:0000256" key="2">
    <source>
        <dbReference type="SAM" id="MobiDB-lite"/>
    </source>
</evidence>
<feature type="transmembrane region" description="Helical" evidence="3">
    <location>
        <begin position="549"/>
        <end position="569"/>
    </location>
</feature>
<feature type="region of interest" description="Disordered" evidence="2">
    <location>
        <begin position="98"/>
        <end position="139"/>
    </location>
</feature>
<feature type="compositionally biased region" description="Basic and acidic residues" evidence="2">
    <location>
        <begin position="223"/>
        <end position="251"/>
    </location>
</feature>
<dbReference type="Proteomes" id="UP001630127">
    <property type="component" value="Unassembled WGS sequence"/>
</dbReference>
<evidence type="ECO:0000313" key="4">
    <source>
        <dbReference type="EMBL" id="KAL3508302.1"/>
    </source>
</evidence>
<feature type="compositionally biased region" description="Polar residues" evidence="2">
    <location>
        <begin position="110"/>
        <end position="138"/>
    </location>
</feature>
<feature type="compositionally biased region" description="Polar residues" evidence="2">
    <location>
        <begin position="255"/>
        <end position="275"/>
    </location>
</feature>
<keyword evidence="1" id="KW-0175">Coiled coil</keyword>